<accession>A0A0E9RDN9</accession>
<protein>
    <submittedName>
        <fullName evidence="1">Uncharacterized protein</fullName>
    </submittedName>
</protein>
<organism evidence="1">
    <name type="scientific">Anguilla anguilla</name>
    <name type="common">European freshwater eel</name>
    <name type="synonym">Muraena anguilla</name>
    <dbReference type="NCBI Taxonomy" id="7936"/>
    <lineage>
        <taxon>Eukaryota</taxon>
        <taxon>Metazoa</taxon>
        <taxon>Chordata</taxon>
        <taxon>Craniata</taxon>
        <taxon>Vertebrata</taxon>
        <taxon>Euteleostomi</taxon>
        <taxon>Actinopterygii</taxon>
        <taxon>Neopterygii</taxon>
        <taxon>Teleostei</taxon>
        <taxon>Anguilliformes</taxon>
        <taxon>Anguillidae</taxon>
        <taxon>Anguilla</taxon>
    </lineage>
</organism>
<dbReference type="AlphaFoldDB" id="A0A0E9RDN9"/>
<name>A0A0E9RDN9_ANGAN</name>
<evidence type="ECO:0000313" key="1">
    <source>
        <dbReference type="EMBL" id="JAH26448.1"/>
    </source>
</evidence>
<reference evidence="1" key="1">
    <citation type="submission" date="2014-11" db="EMBL/GenBank/DDBJ databases">
        <authorList>
            <person name="Amaro Gonzalez C."/>
        </authorList>
    </citation>
    <scope>NUCLEOTIDE SEQUENCE</scope>
</reference>
<proteinExistence type="predicted"/>
<sequence>MFYDRLVLYSHSHWFCLDHCERSRQNCYRVAWSKRQW</sequence>
<reference evidence="1" key="2">
    <citation type="journal article" date="2015" name="Fish Shellfish Immunol.">
        <title>Early steps in the European eel (Anguilla anguilla)-Vibrio vulnificus interaction in the gills: Role of the RtxA13 toxin.</title>
        <authorList>
            <person name="Callol A."/>
            <person name="Pajuelo D."/>
            <person name="Ebbesson L."/>
            <person name="Teles M."/>
            <person name="MacKenzie S."/>
            <person name="Amaro C."/>
        </authorList>
    </citation>
    <scope>NUCLEOTIDE SEQUENCE</scope>
</reference>
<dbReference type="EMBL" id="GBXM01082129">
    <property type="protein sequence ID" value="JAH26448.1"/>
    <property type="molecule type" value="Transcribed_RNA"/>
</dbReference>